<evidence type="ECO:0000256" key="3">
    <source>
        <dbReference type="ARBA" id="ARBA00022989"/>
    </source>
</evidence>
<evidence type="ECO:0000313" key="8">
    <source>
        <dbReference type="Proteomes" id="UP000282321"/>
    </source>
</evidence>
<keyword evidence="2 5" id="KW-0812">Transmembrane</keyword>
<feature type="transmembrane region" description="Helical" evidence="5">
    <location>
        <begin position="58"/>
        <end position="82"/>
    </location>
</feature>
<accession>A0A660S837</accession>
<comment type="subcellular location">
    <subcellularLocation>
        <location evidence="1">Membrane</location>
        <topology evidence="1">Multi-pass membrane protein</topology>
    </subcellularLocation>
</comment>
<comment type="caution">
    <text evidence="7">The sequence shown here is derived from an EMBL/GenBank/DDBJ whole genome shotgun (WGS) entry which is preliminary data.</text>
</comment>
<evidence type="ECO:0000313" key="7">
    <source>
        <dbReference type="EMBL" id="RKX66444.1"/>
    </source>
</evidence>
<dbReference type="InterPro" id="IPR006977">
    <property type="entry name" value="Yip1_dom"/>
</dbReference>
<dbReference type="GO" id="GO:0016020">
    <property type="term" value="C:membrane"/>
    <property type="evidence" value="ECO:0007669"/>
    <property type="project" value="UniProtKB-SubCell"/>
</dbReference>
<evidence type="ECO:0000256" key="2">
    <source>
        <dbReference type="ARBA" id="ARBA00022692"/>
    </source>
</evidence>
<protein>
    <recommendedName>
        <fullName evidence="6">Yip1 domain-containing protein</fullName>
    </recommendedName>
</protein>
<feature type="non-terminal residue" evidence="7">
    <location>
        <position position="1"/>
    </location>
</feature>
<feature type="transmembrane region" description="Helical" evidence="5">
    <location>
        <begin position="232"/>
        <end position="250"/>
    </location>
</feature>
<gene>
    <name evidence="7" type="ORF">DRP44_04085</name>
</gene>
<dbReference type="AlphaFoldDB" id="A0A660S837"/>
<evidence type="ECO:0000259" key="6">
    <source>
        <dbReference type="Pfam" id="PF04893"/>
    </source>
</evidence>
<dbReference type="Pfam" id="PF04893">
    <property type="entry name" value="Yip1"/>
    <property type="match status" value="1"/>
</dbReference>
<dbReference type="Proteomes" id="UP000282321">
    <property type="component" value="Unassembled WGS sequence"/>
</dbReference>
<reference evidence="7 8" key="1">
    <citation type="submission" date="2018-06" db="EMBL/GenBank/DDBJ databases">
        <title>Extensive metabolic versatility and redundancy in microbially diverse, dynamic hydrothermal sediments.</title>
        <authorList>
            <person name="Dombrowski N."/>
            <person name="Teske A."/>
            <person name="Baker B.J."/>
        </authorList>
    </citation>
    <scope>NUCLEOTIDE SEQUENCE [LARGE SCALE GENOMIC DNA]</scope>
    <source>
        <strain evidence="7">B35_G9</strain>
    </source>
</reference>
<evidence type="ECO:0000256" key="1">
    <source>
        <dbReference type="ARBA" id="ARBA00004141"/>
    </source>
</evidence>
<feature type="transmembrane region" description="Helical" evidence="5">
    <location>
        <begin position="151"/>
        <end position="175"/>
    </location>
</feature>
<evidence type="ECO:0000256" key="4">
    <source>
        <dbReference type="ARBA" id="ARBA00023136"/>
    </source>
</evidence>
<feature type="transmembrane region" description="Helical" evidence="5">
    <location>
        <begin position="112"/>
        <end position="139"/>
    </location>
</feature>
<feature type="domain" description="Yip1" evidence="6">
    <location>
        <begin position="39"/>
        <end position="245"/>
    </location>
</feature>
<feature type="transmembrane region" description="Helical" evidence="5">
    <location>
        <begin position="196"/>
        <end position="220"/>
    </location>
</feature>
<dbReference type="EMBL" id="QNBC01000043">
    <property type="protein sequence ID" value="RKX66444.1"/>
    <property type="molecule type" value="Genomic_DNA"/>
</dbReference>
<sequence>KNNNIGGTMVTGDNETVKVSENVESKSKYDFIEDLKQIWNIIISPNKTFAYIDENPTWWLPLTTLIVISIGYILITFPSIVIPEKINAIMSNPAIQNLSDAQKTKILTTSNILIRSIIGALISTPIYLLLKSAIFYFTIIVTGYEIKFRKMFSLTVWAGIITSLGIIVKTLLTLAKHSSDVYTSLVVFLPNLDKGSALFSFLNSFEIFTLWNLSLIGLGLGVITKLDKKKSTIIVFVLWLLWILINTFVLRRFSGGMAK</sequence>
<evidence type="ECO:0000256" key="5">
    <source>
        <dbReference type="SAM" id="Phobius"/>
    </source>
</evidence>
<proteinExistence type="predicted"/>
<organism evidence="7 8">
    <name type="scientific">candidate division TA06 bacterium</name>
    <dbReference type="NCBI Taxonomy" id="2250710"/>
    <lineage>
        <taxon>Bacteria</taxon>
        <taxon>Bacteria division TA06</taxon>
    </lineage>
</organism>
<name>A0A660S837_UNCT6</name>
<keyword evidence="4 5" id="KW-0472">Membrane</keyword>
<keyword evidence="3 5" id="KW-1133">Transmembrane helix</keyword>